<evidence type="ECO:0000313" key="3">
    <source>
        <dbReference type="EMBL" id="GAA2142650.1"/>
    </source>
</evidence>
<evidence type="ECO:0000313" key="4">
    <source>
        <dbReference type="Proteomes" id="UP001501771"/>
    </source>
</evidence>
<dbReference type="CDD" id="cd00198">
    <property type="entry name" value="vWFA"/>
    <property type="match status" value="1"/>
</dbReference>
<dbReference type="PIRSF" id="PIRSF010256">
    <property type="entry name" value="CoxE_vWa"/>
    <property type="match status" value="1"/>
</dbReference>
<dbReference type="InterPro" id="IPR008912">
    <property type="entry name" value="Uncharacterised_CoxE"/>
</dbReference>
<dbReference type="RefSeq" id="WP_344149486.1">
    <property type="nucleotide sequence ID" value="NZ_BAAAQR010000003.1"/>
</dbReference>
<name>A0ABN2ZID0_9ACTN</name>
<sequence>MSTSPPPPLLGGADRAVLVVALAERLRRHGVPVSMTAMRAFADALAAAPPARVGRLYWLARLTLVNREHDLETFDRVFHAAFSDAVLEVDPQARRSGVEPPPDPEHRLRRVAGDAGAEGGAGDLPWHTLPTAVSSDDASGEEHTLPELLPSAVARIADTPLEQLDEDELAVLGRWLEASAPRWPTRRSRRLRVRPTGRRVALRETIAASRRTGWEPMELKRYHHVKRPLTVTLVCDVSQSMQAYSTAYLHLMRAFARTRRAEAFAFSTSLTRLTPALARRSAEAAIEQAGAQVADRFGGTHLARCLRELLASRHGNVVRGGVLVIASDGWDSDPPAELAAVMARASRRARRIVWLNPRAAAVGFEPLVGSMAAALPYCDAFLPAHTLRDLPAVFDAIAGA</sequence>
<protein>
    <submittedName>
        <fullName evidence="3">VWA domain-containing protein</fullName>
    </submittedName>
</protein>
<keyword evidence="4" id="KW-1185">Reference proteome</keyword>
<dbReference type="Proteomes" id="UP001501771">
    <property type="component" value="Unassembled WGS sequence"/>
</dbReference>
<dbReference type="InterPro" id="IPR036465">
    <property type="entry name" value="vWFA_dom_sf"/>
</dbReference>
<feature type="region of interest" description="Disordered" evidence="1">
    <location>
        <begin position="115"/>
        <end position="146"/>
    </location>
</feature>
<dbReference type="InterPro" id="IPR002035">
    <property type="entry name" value="VWF_A"/>
</dbReference>
<dbReference type="EMBL" id="BAAAQR010000003">
    <property type="protein sequence ID" value="GAA2142650.1"/>
    <property type="molecule type" value="Genomic_DNA"/>
</dbReference>
<dbReference type="Pfam" id="PF05762">
    <property type="entry name" value="VWA_CoxE"/>
    <property type="match status" value="1"/>
</dbReference>
<dbReference type="InterPro" id="IPR011195">
    <property type="entry name" value="UCP010256"/>
</dbReference>
<proteinExistence type="predicted"/>
<dbReference type="PANTHER" id="PTHR39338:SF6">
    <property type="entry name" value="BLL5662 PROTEIN"/>
    <property type="match status" value="1"/>
</dbReference>
<organism evidence="3 4">
    <name type="scientific">Nocardioides koreensis</name>
    <dbReference type="NCBI Taxonomy" id="433651"/>
    <lineage>
        <taxon>Bacteria</taxon>
        <taxon>Bacillati</taxon>
        <taxon>Actinomycetota</taxon>
        <taxon>Actinomycetes</taxon>
        <taxon>Propionibacteriales</taxon>
        <taxon>Nocardioidaceae</taxon>
        <taxon>Nocardioides</taxon>
    </lineage>
</organism>
<dbReference type="Gene3D" id="3.40.50.410">
    <property type="entry name" value="von Willebrand factor, type A domain"/>
    <property type="match status" value="1"/>
</dbReference>
<dbReference type="SMART" id="SM00327">
    <property type="entry name" value="VWA"/>
    <property type="match status" value="1"/>
</dbReference>
<feature type="domain" description="VWFA" evidence="2">
    <location>
        <begin position="228"/>
        <end position="388"/>
    </location>
</feature>
<comment type="caution">
    <text evidence="3">The sequence shown here is derived from an EMBL/GenBank/DDBJ whole genome shotgun (WGS) entry which is preliminary data.</text>
</comment>
<accession>A0ABN2ZID0</accession>
<dbReference type="SUPFAM" id="SSF53300">
    <property type="entry name" value="vWA-like"/>
    <property type="match status" value="1"/>
</dbReference>
<evidence type="ECO:0000259" key="2">
    <source>
        <dbReference type="SMART" id="SM00327"/>
    </source>
</evidence>
<evidence type="ECO:0000256" key="1">
    <source>
        <dbReference type="SAM" id="MobiDB-lite"/>
    </source>
</evidence>
<dbReference type="PANTHER" id="PTHR39338">
    <property type="entry name" value="BLL5662 PROTEIN-RELATED"/>
    <property type="match status" value="1"/>
</dbReference>
<gene>
    <name evidence="3" type="ORF">GCM10009844_14040</name>
</gene>
<reference evidence="3 4" key="1">
    <citation type="journal article" date="2019" name="Int. J. Syst. Evol. Microbiol.">
        <title>The Global Catalogue of Microorganisms (GCM) 10K type strain sequencing project: providing services to taxonomists for standard genome sequencing and annotation.</title>
        <authorList>
            <consortium name="The Broad Institute Genomics Platform"/>
            <consortium name="The Broad Institute Genome Sequencing Center for Infectious Disease"/>
            <person name="Wu L."/>
            <person name="Ma J."/>
        </authorList>
    </citation>
    <scope>NUCLEOTIDE SEQUENCE [LARGE SCALE GENOMIC DNA]</scope>
    <source>
        <strain evidence="3 4">JCM 16022</strain>
    </source>
</reference>